<name>A0ACB6Z5R5_THEGA</name>
<evidence type="ECO:0000313" key="1">
    <source>
        <dbReference type="EMBL" id="KAF9644872.1"/>
    </source>
</evidence>
<reference evidence="1" key="2">
    <citation type="journal article" date="2020" name="Nat. Commun.">
        <title>Large-scale genome sequencing of mycorrhizal fungi provides insights into the early evolution of symbiotic traits.</title>
        <authorList>
            <person name="Miyauchi S."/>
            <person name="Kiss E."/>
            <person name="Kuo A."/>
            <person name="Drula E."/>
            <person name="Kohler A."/>
            <person name="Sanchez-Garcia M."/>
            <person name="Morin E."/>
            <person name="Andreopoulos B."/>
            <person name="Barry K.W."/>
            <person name="Bonito G."/>
            <person name="Buee M."/>
            <person name="Carver A."/>
            <person name="Chen C."/>
            <person name="Cichocki N."/>
            <person name="Clum A."/>
            <person name="Culley D."/>
            <person name="Crous P.W."/>
            <person name="Fauchery L."/>
            <person name="Girlanda M."/>
            <person name="Hayes R.D."/>
            <person name="Keri Z."/>
            <person name="LaButti K."/>
            <person name="Lipzen A."/>
            <person name="Lombard V."/>
            <person name="Magnuson J."/>
            <person name="Maillard F."/>
            <person name="Murat C."/>
            <person name="Nolan M."/>
            <person name="Ohm R.A."/>
            <person name="Pangilinan J."/>
            <person name="Pereira M.F."/>
            <person name="Perotto S."/>
            <person name="Peter M."/>
            <person name="Pfister S."/>
            <person name="Riley R."/>
            <person name="Sitrit Y."/>
            <person name="Stielow J.B."/>
            <person name="Szollosi G."/>
            <person name="Zifcakova L."/>
            <person name="Stursova M."/>
            <person name="Spatafora J.W."/>
            <person name="Tedersoo L."/>
            <person name="Vaario L.M."/>
            <person name="Yamada A."/>
            <person name="Yan M."/>
            <person name="Wang P."/>
            <person name="Xu J."/>
            <person name="Bruns T."/>
            <person name="Baldrian P."/>
            <person name="Vilgalys R."/>
            <person name="Dunand C."/>
            <person name="Henrissat B."/>
            <person name="Grigoriev I.V."/>
            <person name="Hibbett D."/>
            <person name="Nagy L.G."/>
            <person name="Martin F.M."/>
        </authorList>
    </citation>
    <scope>NUCLEOTIDE SEQUENCE</scope>
    <source>
        <strain evidence="1">P2</strain>
    </source>
</reference>
<protein>
    <submittedName>
        <fullName evidence="1">Kinase-like protein</fullName>
    </submittedName>
</protein>
<evidence type="ECO:0000313" key="2">
    <source>
        <dbReference type="Proteomes" id="UP000886501"/>
    </source>
</evidence>
<proteinExistence type="predicted"/>
<gene>
    <name evidence="1" type="ORF">BDM02DRAFT_3102227</name>
</gene>
<accession>A0ACB6Z5R5</accession>
<comment type="caution">
    <text evidence="1">The sequence shown here is derived from an EMBL/GenBank/DDBJ whole genome shotgun (WGS) entry which is preliminary data.</text>
</comment>
<sequence>MHSLGPPHQSQQFDGFHDRLANLHDEAVSTPPTTPGLAVAHSRSPPCPPHSFIHSNAGSPGWKLLISNPLTTDERTSLLTTIFSNRDEVRVIENLSGDDAQNFIDVTYEVRSHPLHLRRAAPLTWQLKLPLLVDQALDDLNHAPRVKCLRFLCKICGCQSLLPRSLVITASYDRTGVPLGHGGCADVWKGRSQGRDVAIKVLKMYQCSNHEQIRKFCKEVLMWKALRHPNVLPLLGVMMINTQFAMVSEWMVNGNIKEFVKAHTSADRLELLLDVARGLDYLHGQEMIHGDLKGANILIDSEGHARIADFGLLTMISDSTNLISSISRVEGGTTQWMSPELLDPERFGLDDSRPTEESDCYALGMVVYEVLSGHSPFPGCKDPVVIRKVMDGERPERPQAIQGTWFTDGLWEMLERCWEPRPDDRPSLKTIFQSLEGVARPLLPPSPTTTNEDTETDTDDMLDSPVTSPGTPLISPKTLCRPSIILTA</sequence>
<dbReference type="EMBL" id="MU118115">
    <property type="protein sequence ID" value="KAF9644872.1"/>
    <property type="molecule type" value="Genomic_DNA"/>
</dbReference>
<reference evidence="1" key="1">
    <citation type="submission" date="2019-10" db="EMBL/GenBank/DDBJ databases">
        <authorList>
            <consortium name="DOE Joint Genome Institute"/>
            <person name="Kuo A."/>
            <person name="Miyauchi S."/>
            <person name="Kiss E."/>
            <person name="Drula E."/>
            <person name="Kohler A."/>
            <person name="Sanchez-Garcia M."/>
            <person name="Andreopoulos B."/>
            <person name="Barry K.W."/>
            <person name="Bonito G."/>
            <person name="Buee M."/>
            <person name="Carver A."/>
            <person name="Chen C."/>
            <person name="Cichocki N."/>
            <person name="Clum A."/>
            <person name="Culley D."/>
            <person name="Crous P.W."/>
            <person name="Fauchery L."/>
            <person name="Girlanda M."/>
            <person name="Hayes R."/>
            <person name="Keri Z."/>
            <person name="Labutti K."/>
            <person name="Lipzen A."/>
            <person name="Lombard V."/>
            <person name="Magnuson J."/>
            <person name="Maillard F."/>
            <person name="Morin E."/>
            <person name="Murat C."/>
            <person name="Nolan M."/>
            <person name="Ohm R."/>
            <person name="Pangilinan J."/>
            <person name="Pereira M."/>
            <person name="Perotto S."/>
            <person name="Peter M."/>
            <person name="Riley R."/>
            <person name="Sitrit Y."/>
            <person name="Stielow B."/>
            <person name="Szollosi G."/>
            <person name="Zifcakova L."/>
            <person name="Stursova M."/>
            <person name="Spatafora J.W."/>
            <person name="Tedersoo L."/>
            <person name="Vaario L.-M."/>
            <person name="Yamada A."/>
            <person name="Yan M."/>
            <person name="Wang P."/>
            <person name="Xu J."/>
            <person name="Bruns T."/>
            <person name="Baldrian P."/>
            <person name="Vilgalys R."/>
            <person name="Henrissat B."/>
            <person name="Grigoriev I.V."/>
            <person name="Hibbett D."/>
            <person name="Nagy L.G."/>
            <person name="Martin F.M."/>
        </authorList>
    </citation>
    <scope>NUCLEOTIDE SEQUENCE</scope>
    <source>
        <strain evidence="1">P2</strain>
    </source>
</reference>
<organism evidence="1 2">
    <name type="scientific">Thelephora ganbajun</name>
    <name type="common">Ganba fungus</name>
    <dbReference type="NCBI Taxonomy" id="370292"/>
    <lineage>
        <taxon>Eukaryota</taxon>
        <taxon>Fungi</taxon>
        <taxon>Dikarya</taxon>
        <taxon>Basidiomycota</taxon>
        <taxon>Agaricomycotina</taxon>
        <taxon>Agaricomycetes</taxon>
        <taxon>Thelephorales</taxon>
        <taxon>Thelephoraceae</taxon>
        <taxon>Thelephora</taxon>
    </lineage>
</organism>
<dbReference type="Proteomes" id="UP000886501">
    <property type="component" value="Unassembled WGS sequence"/>
</dbReference>
<keyword evidence="2" id="KW-1185">Reference proteome</keyword>